<dbReference type="EMBL" id="PSNY01000011">
    <property type="protein sequence ID" value="PPE69510.1"/>
    <property type="molecule type" value="Genomic_DNA"/>
</dbReference>
<dbReference type="Pfam" id="PF13550">
    <property type="entry name" value="Phage-tail_3"/>
    <property type="match status" value="1"/>
</dbReference>
<comment type="caution">
    <text evidence="2">The sequence shown here is derived from an EMBL/GenBank/DDBJ whole genome shotgun (WGS) entry which is preliminary data.</text>
</comment>
<accession>A0A2S5T3F2</accession>
<organism evidence="2 3">
    <name type="scientific">Caldimonas thermodepolymerans</name>
    <dbReference type="NCBI Taxonomy" id="215580"/>
    <lineage>
        <taxon>Bacteria</taxon>
        <taxon>Pseudomonadati</taxon>
        <taxon>Pseudomonadota</taxon>
        <taxon>Betaproteobacteria</taxon>
        <taxon>Burkholderiales</taxon>
        <taxon>Sphaerotilaceae</taxon>
        <taxon>Caldimonas</taxon>
    </lineage>
</organism>
<gene>
    <name evidence="2" type="ORF">C1702_11245</name>
</gene>
<feature type="domain" description="Tip attachment protein J" evidence="1">
    <location>
        <begin position="353"/>
        <end position="512"/>
    </location>
</feature>
<dbReference type="Proteomes" id="UP000239406">
    <property type="component" value="Unassembled WGS sequence"/>
</dbReference>
<evidence type="ECO:0000259" key="1">
    <source>
        <dbReference type="Pfam" id="PF13550"/>
    </source>
</evidence>
<dbReference type="InterPro" id="IPR032876">
    <property type="entry name" value="J_dom"/>
</dbReference>
<protein>
    <recommendedName>
        <fullName evidence="1">Tip attachment protein J domain-containing protein</fullName>
    </recommendedName>
</protein>
<dbReference type="RefSeq" id="WP_104357804.1">
    <property type="nucleotide sequence ID" value="NZ_CP064338.1"/>
</dbReference>
<proteinExistence type="predicted"/>
<sequence length="903" mass="97595">MLSFVVFLIANIALQLLAPKPDIPKPKRYGLNEFSLPTATEDRSLPMIFGTVPVAGNLIWVGDYYANEVSEEVSTGWFSSAERTLGYKYHIGMWLTLANCPCDSVQGVLWGDRTAWKGTLTLSRTTTTDLMLNYSYAASEGQEIEDGIAGVLRFYNQSRNDYQTGNPAPLPNPYVAGQLGVSEVPSYPDICHVVLLGPSSGYLDGGPGGGLLNKFYERTHKRSGFVGSSPHIPALQVILKRLPDVKTILHTFHGNLFNSASRGYAYPLTGPFDGSGTLESYINSFIDSVADIGGDANPAFVIAELLCARSQYVGPRLSPFALDWGSFMRAAEKLKSEGMGVSFAWEKSRSVGDVISDVCKQINATLHIHERLGVLSLRLIRESDESVYTFDSSNIVNFASATRTTTNEAPNEIQVPYSDRAMQFDTRRAVAKNTALVQQVGTVISREEEFIGVSNSRVASLLATRTLRSLAASLMQVRFTATVPAGTILKPGDVVTVAHERLGQALRMRITTARWNDYNNRQQVEFEAIEDVFRDGSIEYEDTPEVPAEPAPSVTEPVTSPVLVAAPYALSLDEYERPLYYAEATSPAARQYRLSVAQGVSVWAYERATYASEYAAPAVSGTLDAVLSSYLTGTSAKLNLTNGARDALLALGLRGEVLAIVDGEWLAASGFSLSGNLLTISTLKRGLFDTVPQRHEAGTKVTLLLGYAVGQVRMQTRLSTSGPTLPGVTSVAVRADTRGPGGTVWAFDEAAGDTEATLAAQTYNPSRCVLPLPPAYVTISSRFGCTSPLDNTLEISRSTSALLAWRNRNRLSALRESAFSAMNDPEPSAYVEYVVDWETTGGSGVFTSNSFVSAAAGASQATINTSTIPTGARLVRVSVRSARPSGSGTVRSATYQYFWRLTS</sequence>
<keyword evidence="3" id="KW-1185">Reference proteome</keyword>
<dbReference type="AlphaFoldDB" id="A0A2S5T3F2"/>
<evidence type="ECO:0000313" key="2">
    <source>
        <dbReference type="EMBL" id="PPE69510.1"/>
    </source>
</evidence>
<reference evidence="2 3" key="1">
    <citation type="submission" date="2018-02" db="EMBL/GenBank/DDBJ databases">
        <title>Reclassifiation of [Polyangium] brachysporum DSM 7029 as Guopingzhaonella breviflexa gen. nov., sp. nov., a member of the family Comamonadaceae.</title>
        <authorList>
            <person name="Tang B."/>
        </authorList>
    </citation>
    <scope>NUCLEOTIDE SEQUENCE [LARGE SCALE GENOMIC DNA]</scope>
    <source>
        <strain evidence="2 3">DSM 15344</strain>
    </source>
</reference>
<name>A0A2S5T3F2_9BURK</name>
<evidence type="ECO:0000313" key="3">
    <source>
        <dbReference type="Proteomes" id="UP000239406"/>
    </source>
</evidence>